<dbReference type="SMART" id="SM00382">
    <property type="entry name" value="AAA"/>
    <property type="match status" value="1"/>
</dbReference>
<dbReference type="GO" id="GO:0005315">
    <property type="term" value="F:phosphate transmembrane transporter activity"/>
    <property type="evidence" value="ECO:0007669"/>
    <property type="project" value="InterPro"/>
</dbReference>
<dbReference type="Pfam" id="PF00005">
    <property type="entry name" value="ABC_tran"/>
    <property type="match status" value="1"/>
</dbReference>
<keyword evidence="4 6" id="KW-0067">ATP-binding</keyword>
<keyword evidence="1" id="KW-0813">Transport</keyword>
<dbReference type="AlphaFoldDB" id="A0A1W1HG92"/>
<sequence>MVKIKVENLTFAYNDNIVIDDVSAEFEDRTITAITGPSGKGKSTFLTVINRLWENRPNARMVNGKVSILFGTSHCNIYDASIDLSDLRRKVGMVFQAPNPLPMSIHKNVCFPLKLQGYKKRTLTWEKMEKALQQAFLWDEVKDRLMDDARSLSGGQQQRLCIARALILEPEVLLLDEPTASLDATASGVIEELLLNLKESCTILMVSHYLDQVKRVADRVMELSENRVFAAPRCNQKKRV</sequence>
<dbReference type="STRING" id="1246637.MTBBW1_310010"/>
<evidence type="ECO:0000256" key="2">
    <source>
        <dbReference type="ARBA" id="ARBA00022592"/>
    </source>
</evidence>
<dbReference type="EC" id="3.6.3.27" evidence="6"/>
<keyword evidence="3" id="KW-0547">Nucleotide-binding</keyword>
<dbReference type="InterPro" id="IPR017871">
    <property type="entry name" value="ABC_transporter-like_CS"/>
</dbReference>
<dbReference type="GO" id="GO:0016887">
    <property type="term" value="F:ATP hydrolysis activity"/>
    <property type="evidence" value="ECO:0007669"/>
    <property type="project" value="InterPro"/>
</dbReference>
<feature type="domain" description="ABC transporter" evidence="5">
    <location>
        <begin position="4"/>
        <end position="240"/>
    </location>
</feature>
<dbReference type="GO" id="GO:0016020">
    <property type="term" value="C:membrane"/>
    <property type="evidence" value="ECO:0007669"/>
    <property type="project" value="InterPro"/>
</dbReference>
<dbReference type="InterPro" id="IPR003593">
    <property type="entry name" value="AAA+_ATPase"/>
</dbReference>
<dbReference type="InterPro" id="IPR027417">
    <property type="entry name" value="P-loop_NTPase"/>
</dbReference>
<keyword evidence="7" id="KW-1185">Reference proteome</keyword>
<dbReference type="PANTHER" id="PTHR43423:SF1">
    <property type="entry name" value="ABC TRANSPORTER I FAMILY MEMBER 17"/>
    <property type="match status" value="1"/>
</dbReference>
<accession>A0A1W1HG92</accession>
<organism evidence="6 7">
    <name type="scientific">Desulfamplus magnetovallimortis</name>
    <dbReference type="NCBI Taxonomy" id="1246637"/>
    <lineage>
        <taxon>Bacteria</taxon>
        <taxon>Pseudomonadati</taxon>
        <taxon>Thermodesulfobacteriota</taxon>
        <taxon>Desulfobacteria</taxon>
        <taxon>Desulfobacterales</taxon>
        <taxon>Desulfobacteraceae</taxon>
        <taxon>Desulfamplus</taxon>
    </lineage>
</organism>
<dbReference type="EMBL" id="FWEV01000235">
    <property type="protein sequence ID" value="SLM31408.1"/>
    <property type="molecule type" value="Genomic_DNA"/>
</dbReference>
<evidence type="ECO:0000256" key="3">
    <source>
        <dbReference type="ARBA" id="ARBA00022741"/>
    </source>
</evidence>
<dbReference type="PROSITE" id="PS50893">
    <property type="entry name" value="ABC_TRANSPORTER_2"/>
    <property type="match status" value="1"/>
</dbReference>
<proteinExistence type="predicted"/>
<dbReference type="Proteomes" id="UP000191931">
    <property type="component" value="Unassembled WGS sequence"/>
</dbReference>
<evidence type="ECO:0000313" key="7">
    <source>
        <dbReference type="Proteomes" id="UP000191931"/>
    </source>
</evidence>
<protein>
    <submittedName>
        <fullName evidence="6">Phosphate import ATP-binding protein PstB</fullName>
        <ecNumber evidence="6">3.6.3.27</ecNumber>
    </submittedName>
</protein>
<dbReference type="InterPro" id="IPR003439">
    <property type="entry name" value="ABC_transporter-like_ATP-bd"/>
</dbReference>
<dbReference type="RefSeq" id="WP_080800150.1">
    <property type="nucleotide sequence ID" value="NZ_LT828541.1"/>
</dbReference>
<dbReference type="CDD" id="cd03260">
    <property type="entry name" value="ABC_PstB_phosphate_transporter"/>
    <property type="match status" value="1"/>
</dbReference>
<keyword evidence="6" id="KW-0378">Hydrolase</keyword>
<dbReference type="GO" id="GO:0035435">
    <property type="term" value="P:phosphate ion transmembrane transport"/>
    <property type="evidence" value="ECO:0007669"/>
    <property type="project" value="InterPro"/>
</dbReference>
<reference evidence="6 7" key="1">
    <citation type="submission" date="2017-03" db="EMBL/GenBank/DDBJ databases">
        <authorList>
            <person name="Afonso C.L."/>
            <person name="Miller P.J."/>
            <person name="Scott M.A."/>
            <person name="Spackman E."/>
            <person name="Goraichik I."/>
            <person name="Dimitrov K.M."/>
            <person name="Suarez D.L."/>
            <person name="Swayne D.E."/>
        </authorList>
    </citation>
    <scope>NUCLEOTIDE SEQUENCE [LARGE SCALE GENOMIC DNA]</scope>
    <source>
        <strain evidence="6">PRJEB14757</strain>
    </source>
</reference>
<evidence type="ECO:0000259" key="5">
    <source>
        <dbReference type="PROSITE" id="PS50893"/>
    </source>
</evidence>
<dbReference type="GO" id="GO:0005524">
    <property type="term" value="F:ATP binding"/>
    <property type="evidence" value="ECO:0007669"/>
    <property type="project" value="UniProtKB-KW"/>
</dbReference>
<dbReference type="InterPro" id="IPR005670">
    <property type="entry name" value="PstB-like"/>
</dbReference>
<dbReference type="SUPFAM" id="SSF52540">
    <property type="entry name" value="P-loop containing nucleoside triphosphate hydrolases"/>
    <property type="match status" value="1"/>
</dbReference>
<evidence type="ECO:0000256" key="1">
    <source>
        <dbReference type="ARBA" id="ARBA00022448"/>
    </source>
</evidence>
<dbReference type="OrthoDB" id="5448699at2"/>
<dbReference type="PROSITE" id="PS00211">
    <property type="entry name" value="ABC_TRANSPORTER_1"/>
    <property type="match status" value="1"/>
</dbReference>
<evidence type="ECO:0000256" key="4">
    <source>
        <dbReference type="ARBA" id="ARBA00022840"/>
    </source>
</evidence>
<gene>
    <name evidence="6" type="primary">pstB</name>
    <name evidence="6" type="ORF">MTBBW1_310010</name>
</gene>
<keyword evidence="2" id="KW-0592">Phosphate transport</keyword>
<dbReference type="PANTHER" id="PTHR43423">
    <property type="entry name" value="ABC TRANSPORTER I FAMILY MEMBER 17"/>
    <property type="match status" value="1"/>
</dbReference>
<dbReference type="Gene3D" id="3.40.50.300">
    <property type="entry name" value="P-loop containing nucleotide triphosphate hydrolases"/>
    <property type="match status" value="1"/>
</dbReference>
<name>A0A1W1HG92_9BACT</name>
<evidence type="ECO:0000313" key="6">
    <source>
        <dbReference type="EMBL" id="SLM31408.1"/>
    </source>
</evidence>